<evidence type="ECO:0000313" key="2">
    <source>
        <dbReference type="Proteomes" id="UP000309215"/>
    </source>
</evidence>
<dbReference type="EMBL" id="SSMQ01000061">
    <property type="protein sequence ID" value="TKC99020.1"/>
    <property type="molecule type" value="Genomic_DNA"/>
</dbReference>
<dbReference type="Proteomes" id="UP000309215">
    <property type="component" value="Unassembled WGS sequence"/>
</dbReference>
<evidence type="ECO:0000313" key="1">
    <source>
        <dbReference type="EMBL" id="TKC99020.1"/>
    </source>
</evidence>
<protein>
    <submittedName>
        <fullName evidence="1">Uncharacterized protein</fullName>
    </submittedName>
</protein>
<keyword evidence="2" id="KW-1185">Reference proteome</keyword>
<name>A0A4V5PLE6_9BACT</name>
<proteinExistence type="predicted"/>
<accession>A0A4V5PLE6</accession>
<reference evidence="1 2" key="1">
    <citation type="submission" date="2019-04" db="EMBL/GenBank/DDBJ databases">
        <authorList>
            <person name="Li Y."/>
            <person name="Wang J."/>
        </authorList>
    </citation>
    <scope>NUCLEOTIDE SEQUENCE [LARGE SCALE GENOMIC DNA]</scope>
    <source>
        <strain evidence="1 2">DSM 14668</strain>
    </source>
</reference>
<dbReference type="OrthoDB" id="5381437at2"/>
<dbReference type="PROSITE" id="PS51257">
    <property type="entry name" value="PROKAR_LIPOPROTEIN"/>
    <property type="match status" value="1"/>
</dbReference>
<comment type="caution">
    <text evidence="1">The sequence shown here is derived from an EMBL/GenBank/DDBJ whole genome shotgun (WGS) entry which is preliminary data.</text>
</comment>
<sequence length="276" mass="28705">MNPDARFALVVLAFGSLGSAGCDLPSGTGGRAIEFEMRLGGARSPGLPPGSFETSTGWKVELGEAVVALGPIYVHENPPPLAEFGAPRGNGLSGMLWDVLVPDARAHAGDQHFDGGEVKGEWLGQLAFDVLDPGGVYIGPVPGTEGRARSLSIRLDPPRASIGGDGGALRGHHAYVVGVAEKDGLVVPFEGGLDIEDEGTKRSVDGIPLDVSLVDGAAVGIVIHPSAWFDGAHFDRLTKKNAAGRFVITPESQVRTAWFLGARSFSAFSAETSDAR</sequence>
<dbReference type="AlphaFoldDB" id="A0A4V5PLE6"/>
<organism evidence="1 2">
    <name type="scientific">Polyangium fumosum</name>
    <dbReference type="NCBI Taxonomy" id="889272"/>
    <lineage>
        <taxon>Bacteria</taxon>
        <taxon>Pseudomonadati</taxon>
        <taxon>Myxococcota</taxon>
        <taxon>Polyangia</taxon>
        <taxon>Polyangiales</taxon>
        <taxon>Polyangiaceae</taxon>
        <taxon>Polyangium</taxon>
    </lineage>
</organism>
<dbReference type="RefSeq" id="WP_136934262.1">
    <property type="nucleotide sequence ID" value="NZ_SSMQ01000061.1"/>
</dbReference>
<gene>
    <name evidence="1" type="ORF">E8A74_39350</name>
</gene>